<reference evidence="1" key="1">
    <citation type="submission" date="2021-01" db="EMBL/GenBank/DDBJ databases">
        <title>Whole genome shotgun sequence of Planosporangium mesophilum NBRC 109066.</title>
        <authorList>
            <person name="Komaki H."/>
            <person name="Tamura T."/>
        </authorList>
    </citation>
    <scope>NUCLEOTIDE SEQUENCE</scope>
    <source>
        <strain evidence="1">NBRC 109066</strain>
    </source>
</reference>
<evidence type="ECO:0000313" key="2">
    <source>
        <dbReference type="Proteomes" id="UP000599074"/>
    </source>
</evidence>
<dbReference type="Proteomes" id="UP000599074">
    <property type="component" value="Unassembled WGS sequence"/>
</dbReference>
<comment type="caution">
    <text evidence="1">The sequence shown here is derived from an EMBL/GenBank/DDBJ whole genome shotgun (WGS) entry which is preliminary data.</text>
</comment>
<proteinExistence type="predicted"/>
<dbReference type="AlphaFoldDB" id="A0A8J3WZ11"/>
<dbReference type="RefSeq" id="WP_168114825.1">
    <property type="nucleotide sequence ID" value="NZ_BOON01000012.1"/>
</dbReference>
<dbReference type="EMBL" id="BOON01000012">
    <property type="protein sequence ID" value="GII21757.1"/>
    <property type="molecule type" value="Genomic_DNA"/>
</dbReference>
<protein>
    <submittedName>
        <fullName evidence="1">Uncharacterized protein</fullName>
    </submittedName>
</protein>
<organism evidence="1 2">
    <name type="scientific">Planosporangium mesophilum</name>
    <dbReference type="NCBI Taxonomy" id="689768"/>
    <lineage>
        <taxon>Bacteria</taxon>
        <taxon>Bacillati</taxon>
        <taxon>Actinomycetota</taxon>
        <taxon>Actinomycetes</taxon>
        <taxon>Micromonosporales</taxon>
        <taxon>Micromonosporaceae</taxon>
        <taxon>Planosporangium</taxon>
    </lineage>
</organism>
<keyword evidence="2" id="KW-1185">Reference proteome</keyword>
<sequence length="315" mass="32987">MTYEQLAQHAAEIERSAIEESLKQRGFMKDRSGNWRDPNLDDETVRAALAVTVSRYQGVAGMFTPFLGMPDPAKFKPMIGYLKTAMRALSSGQPGNDPVYKADVPANDDLQGMTTVGRAVQDWRGVAAVAFRQNFVEPFPAITTNQFAVVATLKGAIDAEQALWGAARDSVDQIAHKAQAALDVMNDCNPKDQTALLTVASSVFAVAAGVTTGGAAIALTVAGAAAQVGSGIPREEPKKVEFSGKTPDAIIGQVQAALNILVADIDTKELAIAGAVSASASCIAGNRDRFISARPSLADADARTVTGPRGLGESI</sequence>
<name>A0A8J3WZ11_9ACTN</name>
<accession>A0A8J3WZ11</accession>
<evidence type="ECO:0000313" key="1">
    <source>
        <dbReference type="EMBL" id="GII21757.1"/>
    </source>
</evidence>
<gene>
    <name evidence="1" type="ORF">Pme01_13540</name>
</gene>